<evidence type="ECO:0000313" key="2">
    <source>
        <dbReference type="EMBL" id="GJG32666.1"/>
    </source>
</evidence>
<dbReference type="Pfam" id="PF16316">
    <property type="entry name" value="DUF4956"/>
    <property type="match status" value="1"/>
</dbReference>
<evidence type="ECO:0000313" key="3">
    <source>
        <dbReference type="Proteomes" id="UP000887097"/>
    </source>
</evidence>
<sequence length="300" mass="34579">MQDIFSNGFGDTLLRFAICVLVNWAIVHFLYFKKSKRQDFYFTFMVISVAIYFLVYLMMGMDRGKATMGVGLGLFGIFSIMRYRTDSMPVREMTYLFVVICLSVVHAMADSLGIDVNGRLIGTPVMELVVIDVITMLAITLLERTLKMETSKLVQYDRIELIKPEKRKELIADLELRLGIAVTDVKVGAIDFLRDMAVLRVYYTANGTEADEHTYSGKGKNVWRNRLQAKYKLGNLFRPYANVETYMSNGWDKIRYAVGTELRLNKQHAFDIKYMYQHPFGQDDTDGNRHILGLGYTYKF</sequence>
<dbReference type="EMBL" id="BPTT01000001">
    <property type="protein sequence ID" value="GJG32666.1"/>
    <property type="molecule type" value="Genomic_DNA"/>
</dbReference>
<evidence type="ECO:0000256" key="1">
    <source>
        <dbReference type="SAM" id="Phobius"/>
    </source>
</evidence>
<dbReference type="SUPFAM" id="SSF56925">
    <property type="entry name" value="OMPA-like"/>
    <property type="match status" value="1"/>
</dbReference>
<dbReference type="OMA" id="RRTILYE"/>
<dbReference type="InterPro" id="IPR032531">
    <property type="entry name" value="DUF4956"/>
</dbReference>
<reference evidence="2" key="1">
    <citation type="submission" date="2021-08" db="EMBL/GenBank/DDBJ databases">
        <title>Prevotella lacticifex sp. nov., isolated from rumen of cow.</title>
        <authorList>
            <person name="Shinkai T."/>
            <person name="Ikeyama N."/>
            <person name="Kumagai M."/>
            <person name="Ohmori H."/>
            <person name="Sakamoto M."/>
            <person name="Ohkuma M."/>
            <person name="Mitsumori M."/>
        </authorList>
    </citation>
    <scope>NUCLEOTIDE SEQUENCE</scope>
    <source>
        <strain evidence="2">JCM 8259</strain>
    </source>
</reference>
<dbReference type="RefSeq" id="WP_013065300.1">
    <property type="nucleotide sequence ID" value="NZ_BPTT01000001.1"/>
</dbReference>
<gene>
    <name evidence="2" type="ORF">PRMUPPPA20_07750</name>
</gene>
<feature type="transmembrane region" description="Helical" evidence="1">
    <location>
        <begin position="95"/>
        <end position="114"/>
    </location>
</feature>
<keyword evidence="1" id="KW-1133">Transmembrane helix</keyword>
<feature type="transmembrane region" description="Helical" evidence="1">
    <location>
        <begin position="120"/>
        <end position="142"/>
    </location>
</feature>
<evidence type="ECO:0008006" key="4">
    <source>
        <dbReference type="Google" id="ProtNLM"/>
    </source>
</evidence>
<keyword evidence="1" id="KW-0812">Transmembrane</keyword>
<proteinExistence type="predicted"/>
<accession>A0AA37HZY3</accession>
<dbReference type="Proteomes" id="UP000887097">
    <property type="component" value="Unassembled WGS sequence"/>
</dbReference>
<keyword evidence="1" id="KW-0472">Membrane</keyword>
<protein>
    <recommendedName>
        <fullName evidence="4">DUF4956 domain-containing protein</fullName>
    </recommendedName>
</protein>
<dbReference type="GeneID" id="31499813"/>
<comment type="caution">
    <text evidence="2">The sequence shown here is derived from an EMBL/GenBank/DDBJ whole genome shotgun (WGS) entry which is preliminary data.</text>
</comment>
<organism evidence="2 3">
    <name type="scientific">Xylanibacter ruminicola</name>
    <name type="common">Prevotella ruminicola</name>
    <dbReference type="NCBI Taxonomy" id="839"/>
    <lineage>
        <taxon>Bacteria</taxon>
        <taxon>Pseudomonadati</taxon>
        <taxon>Bacteroidota</taxon>
        <taxon>Bacteroidia</taxon>
        <taxon>Bacteroidales</taxon>
        <taxon>Prevotellaceae</taxon>
        <taxon>Xylanibacter</taxon>
    </lineage>
</organism>
<dbReference type="AlphaFoldDB" id="A0AA37HZY3"/>
<feature type="transmembrane region" description="Helical" evidence="1">
    <location>
        <begin position="65"/>
        <end position="83"/>
    </location>
</feature>
<name>A0AA37HZY3_XYLRU</name>
<dbReference type="InterPro" id="IPR011250">
    <property type="entry name" value="OMP/PagP_B-barrel"/>
</dbReference>
<feature type="transmembrane region" description="Helical" evidence="1">
    <location>
        <begin position="39"/>
        <end position="59"/>
    </location>
</feature>
<feature type="transmembrane region" description="Helical" evidence="1">
    <location>
        <begin position="12"/>
        <end position="32"/>
    </location>
</feature>